<feature type="transmembrane region" description="Helical" evidence="2">
    <location>
        <begin position="120"/>
        <end position="139"/>
    </location>
</feature>
<feature type="transmembrane region" description="Helical" evidence="2">
    <location>
        <begin position="146"/>
        <end position="165"/>
    </location>
</feature>
<evidence type="ECO:0000256" key="2">
    <source>
        <dbReference type="SAM" id="Phobius"/>
    </source>
</evidence>
<feature type="region of interest" description="Disordered" evidence="1">
    <location>
        <begin position="1"/>
        <end position="26"/>
    </location>
</feature>
<dbReference type="Pfam" id="PF17270">
    <property type="entry name" value="DUF5336"/>
    <property type="match status" value="1"/>
</dbReference>
<keyword evidence="2" id="KW-0472">Membrane</keyword>
<feature type="compositionally biased region" description="Polar residues" evidence="1">
    <location>
        <begin position="256"/>
        <end position="266"/>
    </location>
</feature>
<feature type="compositionally biased region" description="Low complexity" evidence="1">
    <location>
        <begin position="15"/>
        <end position="26"/>
    </location>
</feature>
<name>A0ABZ2U3E5_9ACTN</name>
<keyword evidence="2" id="KW-1133">Transmembrane helix</keyword>
<evidence type="ECO:0000313" key="3">
    <source>
        <dbReference type="EMBL" id="WYY08140.1"/>
    </source>
</evidence>
<gene>
    <name evidence="3" type="ORF">RVF87_03405</name>
</gene>
<proteinExistence type="predicted"/>
<dbReference type="Proteomes" id="UP001479933">
    <property type="component" value="Chromosome"/>
</dbReference>
<dbReference type="EMBL" id="CP136137">
    <property type="protein sequence ID" value="WYY08140.1"/>
    <property type="molecule type" value="Genomic_DNA"/>
</dbReference>
<protein>
    <submittedName>
        <fullName evidence="3">DUF5336 domain-containing protein</fullName>
    </submittedName>
</protein>
<dbReference type="RefSeq" id="WP_066166929.1">
    <property type="nucleotide sequence ID" value="NZ_CP136137.1"/>
</dbReference>
<dbReference type="InterPro" id="IPR035166">
    <property type="entry name" value="DUF5336"/>
</dbReference>
<keyword evidence="4" id="KW-1185">Reference proteome</keyword>
<feature type="transmembrane region" description="Helical" evidence="2">
    <location>
        <begin position="185"/>
        <end position="209"/>
    </location>
</feature>
<sequence length="317" mass="31882">MTYPQSGPGYGQGDAGQSAYGQQQHAQQAGYGQQQYGQQAGYGQQQYGQQAGYGQQQYGYQAPKPPSQGLPATTPTILAAVIGALGVITLFLGFLSAGTFSGSGTSKDIEIGKLYETAYALPWGLLAVAGLLAATTFLVGHSKGVVAALTALTGVGALATVFVISTGSGKGGLGAYDSSEIKSSAGVGAIILLIFAILSFIAAIFWLLIESGQVKVAGATAADASAAQAVAPAVDTSAYGYGQQAQQSASYGQQAPTTYQAGQSYGQPAASGYAQPTSSPSNPLPSNPLPSTPLPSTPADPGATTAFQKPEGQQDAH</sequence>
<feature type="region of interest" description="Disordered" evidence="1">
    <location>
        <begin position="254"/>
        <end position="317"/>
    </location>
</feature>
<evidence type="ECO:0000313" key="4">
    <source>
        <dbReference type="Proteomes" id="UP001479933"/>
    </source>
</evidence>
<feature type="compositionally biased region" description="Pro residues" evidence="1">
    <location>
        <begin position="282"/>
        <end position="298"/>
    </location>
</feature>
<evidence type="ECO:0000256" key="1">
    <source>
        <dbReference type="SAM" id="MobiDB-lite"/>
    </source>
</evidence>
<feature type="transmembrane region" description="Helical" evidence="2">
    <location>
        <begin position="77"/>
        <end position="100"/>
    </location>
</feature>
<organism evidence="3 4">
    <name type="scientific">Gordonia hydrophobica</name>
    <dbReference type="NCBI Taxonomy" id="40516"/>
    <lineage>
        <taxon>Bacteria</taxon>
        <taxon>Bacillati</taxon>
        <taxon>Actinomycetota</taxon>
        <taxon>Actinomycetes</taxon>
        <taxon>Mycobacteriales</taxon>
        <taxon>Gordoniaceae</taxon>
        <taxon>Gordonia</taxon>
    </lineage>
</organism>
<reference evidence="3 4" key="1">
    <citation type="journal article" date="2023" name="Virus Evol.">
        <title>Computational host range prediction-The good, the bad, and the ugly.</title>
        <authorList>
            <person name="Howell A.A."/>
            <person name="Versoza C.J."/>
            <person name="Pfeifer S.P."/>
        </authorList>
    </citation>
    <scope>NUCLEOTIDE SEQUENCE [LARGE SCALE GENOMIC DNA]</scope>
    <source>
        <strain evidence="3 4">1610/1b</strain>
    </source>
</reference>
<accession>A0ABZ2U3E5</accession>
<keyword evidence="2" id="KW-0812">Transmembrane</keyword>